<evidence type="ECO:0000256" key="3">
    <source>
        <dbReference type="SAM" id="MobiDB-lite"/>
    </source>
</evidence>
<reference evidence="5" key="1">
    <citation type="submission" date="2023-07" db="EMBL/GenBank/DDBJ databases">
        <title>Genomic Encyclopedia of Type Strains, Phase IV (KMG-IV): sequencing the most valuable type-strain genomes for metagenomic binning, comparative biology and taxonomic classification.</title>
        <authorList>
            <person name="Goeker M."/>
        </authorList>
    </citation>
    <scope>NUCLEOTIDE SEQUENCE</scope>
    <source>
        <strain evidence="5">DSM 21202</strain>
    </source>
</reference>
<evidence type="ECO:0000256" key="2">
    <source>
        <dbReference type="ARBA" id="ARBA00006436"/>
    </source>
</evidence>
<feature type="compositionally biased region" description="Polar residues" evidence="3">
    <location>
        <begin position="174"/>
        <end position="183"/>
    </location>
</feature>
<proteinExistence type="inferred from homology"/>
<dbReference type="PANTHER" id="PTHR12184:SF1">
    <property type="entry name" value="UBIQUINOL-CYTOCHROME-C REDUCTASE COMPLEX ASSEMBLY FACTOR 1"/>
    <property type="match status" value="1"/>
</dbReference>
<sequence>MILGFFNRRKGEKAAPLYASIVAQARQPVFYRDWSVADTVEGRFEMVVLHLVLVTERLRAEDGTIAPSAQALFDFFLLDMDRSLREMGVGDLSVGKRMKKIGQQVYGRFDAFRPGLAAGDEASLSTAIDRNVFADGSEPEAAGWLATYAVETVSRLASQPTSDIESGRIDWPEPSQTLRRSPA</sequence>
<dbReference type="EMBL" id="JAUSUL010000002">
    <property type="protein sequence ID" value="MDQ0316040.1"/>
    <property type="molecule type" value="Genomic_DNA"/>
</dbReference>
<dbReference type="PIRSF" id="PIRSF032079">
    <property type="entry name" value="UCP032079"/>
    <property type="match status" value="1"/>
</dbReference>
<dbReference type="Proteomes" id="UP001229244">
    <property type="component" value="Unassembled WGS sequence"/>
</dbReference>
<comment type="similarity">
    <text evidence="2">Belongs to the UPF0174 family.</text>
</comment>
<gene>
    <name evidence="5" type="ORF">J2S73_002497</name>
</gene>
<evidence type="ECO:0000313" key="5">
    <source>
        <dbReference type="EMBL" id="MDQ0316040.1"/>
    </source>
</evidence>
<protein>
    <submittedName>
        <fullName evidence="5">Cytochrome b pre-mRNA-processing protein 3</fullName>
    </submittedName>
</protein>
<feature type="domain" description="Ubiquinol-cytochrome c chaperone" evidence="4">
    <location>
        <begin position="33"/>
        <end position="171"/>
    </location>
</feature>
<dbReference type="AlphaFoldDB" id="A0AAE3VQ10"/>
<organism evidence="5 6">
    <name type="scientific">Amorphus orientalis</name>
    <dbReference type="NCBI Taxonomy" id="649198"/>
    <lineage>
        <taxon>Bacteria</taxon>
        <taxon>Pseudomonadati</taxon>
        <taxon>Pseudomonadota</taxon>
        <taxon>Alphaproteobacteria</taxon>
        <taxon>Hyphomicrobiales</taxon>
        <taxon>Amorphaceae</taxon>
        <taxon>Amorphus</taxon>
    </lineage>
</organism>
<dbReference type="Pfam" id="PF03981">
    <property type="entry name" value="Ubiq_cyt_C_chap"/>
    <property type="match status" value="1"/>
</dbReference>
<feature type="region of interest" description="Disordered" evidence="3">
    <location>
        <begin position="158"/>
        <end position="183"/>
    </location>
</feature>
<comment type="similarity">
    <text evidence="1">Belongs to the CBP3 family.</text>
</comment>
<keyword evidence="6" id="KW-1185">Reference proteome</keyword>
<dbReference type="RefSeq" id="WP_306885865.1">
    <property type="nucleotide sequence ID" value="NZ_JAUSUL010000002.1"/>
</dbReference>
<dbReference type="InterPro" id="IPR014569">
    <property type="entry name" value="Ubq_cyt-c_CBP3-rel"/>
</dbReference>
<dbReference type="InterPro" id="IPR021150">
    <property type="entry name" value="Ubiq_cyt_c_chap"/>
</dbReference>
<evidence type="ECO:0000313" key="6">
    <source>
        <dbReference type="Proteomes" id="UP001229244"/>
    </source>
</evidence>
<evidence type="ECO:0000256" key="1">
    <source>
        <dbReference type="ARBA" id="ARBA00006407"/>
    </source>
</evidence>
<accession>A0AAE3VQ10</accession>
<evidence type="ECO:0000259" key="4">
    <source>
        <dbReference type="Pfam" id="PF03981"/>
    </source>
</evidence>
<comment type="caution">
    <text evidence="5">The sequence shown here is derived from an EMBL/GenBank/DDBJ whole genome shotgun (WGS) entry which is preliminary data.</text>
</comment>
<name>A0AAE3VQ10_9HYPH</name>
<dbReference type="PANTHER" id="PTHR12184">
    <property type="entry name" value="UBIQUINOL-CYTOCHROME C REDUCTASE COMPLEX ASSEMBLY FACTOR 1 FAMILY MEMBER"/>
    <property type="match status" value="1"/>
</dbReference>
<dbReference type="InterPro" id="IPR007129">
    <property type="entry name" value="Ubiqinol_cyt_c_chaperone_CPB3"/>
</dbReference>